<accession>A0A644ZQH5</accession>
<dbReference type="EMBL" id="VSSQ01009940">
    <property type="protein sequence ID" value="MPM43007.1"/>
    <property type="molecule type" value="Genomic_DNA"/>
</dbReference>
<dbReference type="AlphaFoldDB" id="A0A644ZQH5"/>
<sequence length="446" mass="46517">MDGGVDPHRGLVRVLTGDLGVHVEQVAVLGLDGLAAHPTDGLAEVEVDTTAADHLLTGLLVHLLDRRADTAALVAAVLGLARRDVTRDQVAERRVDPLQVVVAVLLGDLARVLLTVLGLLGHPDAAVVAQRLRHQRQLRLVVAVLRDARRVDLRVAGVAEVGTALVRPPGGGHVGAHGVRRQEEDVAVAAGGQDDHVGVVGLDRAGDHVAHDDAAGAAVGDDDVLHLVACVHRHGAGGDLTLQRLVGADQQLLARLAAGVERTRDLHATERAVVEQTTVLAGERHALRDALVDDVRRHLGEAVAVRLAGAVVAALDGVVEEAVGGVTVVAVVLRRVDATLRGDGMRTPRAVLVAEVQDVVAHLAQRGGSGAARQPGADDDDVHLATVGRVHQLGVELPLVPHLLDGAVERRLGVMDVVALEPEGLRSCRGHSVVLLRRPWSGSPAG</sequence>
<protein>
    <recommendedName>
        <fullName evidence="2">NAD-specific glutamate dehydrogenase</fullName>
    </recommendedName>
</protein>
<evidence type="ECO:0000313" key="1">
    <source>
        <dbReference type="EMBL" id="MPM43007.1"/>
    </source>
</evidence>
<organism evidence="1">
    <name type="scientific">bioreactor metagenome</name>
    <dbReference type="NCBI Taxonomy" id="1076179"/>
    <lineage>
        <taxon>unclassified sequences</taxon>
        <taxon>metagenomes</taxon>
        <taxon>ecological metagenomes</taxon>
    </lineage>
</organism>
<comment type="caution">
    <text evidence="1">The sequence shown here is derived from an EMBL/GenBank/DDBJ whole genome shotgun (WGS) entry which is preliminary data.</text>
</comment>
<evidence type="ECO:0008006" key="2">
    <source>
        <dbReference type="Google" id="ProtNLM"/>
    </source>
</evidence>
<reference evidence="1" key="1">
    <citation type="submission" date="2019-08" db="EMBL/GenBank/DDBJ databases">
        <authorList>
            <person name="Kucharzyk K."/>
            <person name="Murdoch R.W."/>
            <person name="Higgins S."/>
            <person name="Loffler F."/>
        </authorList>
    </citation>
    <scope>NUCLEOTIDE SEQUENCE</scope>
</reference>
<name>A0A644ZQH5_9ZZZZ</name>
<gene>
    <name evidence="1" type="ORF">SDC9_89679</name>
</gene>
<proteinExistence type="predicted"/>